<name>A0A3B1BQV3_9ZZZZ</name>
<dbReference type="SMART" id="SM01358">
    <property type="entry name" value="HBM"/>
    <property type="match status" value="1"/>
</dbReference>
<proteinExistence type="predicted"/>
<feature type="transmembrane region" description="Helical" evidence="4">
    <location>
        <begin position="127"/>
        <end position="151"/>
    </location>
</feature>
<keyword evidence="6" id="KW-0675">Receptor</keyword>
<gene>
    <name evidence="6" type="ORF">MNBD_NITROSPINAE04-112</name>
</gene>
<dbReference type="CDD" id="cd11386">
    <property type="entry name" value="MCP_signal"/>
    <property type="match status" value="1"/>
</dbReference>
<keyword evidence="4" id="KW-0472">Membrane</keyword>
<dbReference type="GO" id="GO:0005886">
    <property type="term" value="C:plasma membrane"/>
    <property type="evidence" value="ECO:0007669"/>
    <property type="project" value="TreeGrafter"/>
</dbReference>
<dbReference type="InterPro" id="IPR032255">
    <property type="entry name" value="HBM"/>
</dbReference>
<dbReference type="SUPFAM" id="SSF58104">
    <property type="entry name" value="Methyl-accepting chemotaxis protein (MCP) signaling domain"/>
    <property type="match status" value="1"/>
</dbReference>
<keyword evidence="4" id="KW-0812">Transmembrane</keyword>
<dbReference type="InterPro" id="IPR051310">
    <property type="entry name" value="MCP_chemotaxis"/>
</dbReference>
<evidence type="ECO:0000256" key="3">
    <source>
        <dbReference type="SAM" id="MobiDB-lite"/>
    </source>
</evidence>
<keyword evidence="4" id="KW-1133">Transmembrane helix</keyword>
<feature type="transmembrane region" description="Helical" evidence="4">
    <location>
        <begin position="163"/>
        <end position="182"/>
    </location>
</feature>
<dbReference type="InterPro" id="IPR004090">
    <property type="entry name" value="Chemotax_Me-accpt_rcpt"/>
</dbReference>
<evidence type="ECO:0000256" key="1">
    <source>
        <dbReference type="ARBA" id="ARBA00022481"/>
    </source>
</evidence>
<feature type="transmembrane region" description="Helical" evidence="4">
    <location>
        <begin position="451"/>
        <end position="471"/>
    </location>
</feature>
<feature type="region of interest" description="Disordered" evidence="3">
    <location>
        <begin position="738"/>
        <end position="758"/>
    </location>
</feature>
<dbReference type="PANTHER" id="PTHR43531">
    <property type="entry name" value="PROTEIN ICFG"/>
    <property type="match status" value="1"/>
</dbReference>
<dbReference type="SMART" id="SM00283">
    <property type="entry name" value="MA"/>
    <property type="match status" value="1"/>
</dbReference>
<keyword evidence="2" id="KW-0175">Coiled coil</keyword>
<reference evidence="6" key="1">
    <citation type="submission" date="2018-06" db="EMBL/GenBank/DDBJ databases">
        <authorList>
            <person name="Zhirakovskaya E."/>
        </authorList>
    </citation>
    <scope>NUCLEOTIDE SEQUENCE</scope>
</reference>
<evidence type="ECO:0000313" key="6">
    <source>
        <dbReference type="EMBL" id="VAX16931.1"/>
    </source>
</evidence>
<dbReference type="InterPro" id="IPR004089">
    <property type="entry name" value="MCPsignal_dom"/>
</dbReference>
<evidence type="ECO:0000256" key="2">
    <source>
        <dbReference type="SAM" id="Coils"/>
    </source>
</evidence>
<dbReference type="PROSITE" id="PS50111">
    <property type="entry name" value="CHEMOTAXIS_TRANSDUC_2"/>
    <property type="match status" value="1"/>
</dbReference>
<dbReference type="GO" id="GO:0004888">
    <property type="term" value="F:transmembrane signaling receptor activity"/>
    <property type="evidence" value="ECO:0007669"/>
    <property type="project" value="InterPro"/>
</dbReference>
<accession>A0A3B1BQV3</accession>
<dbReference type="PANTHER" id="PTHR43531:SF14">
    <property type="entry name" value="METHYL-ACCEPTING CHEMOTAXIS PROTEIN I-RELATED"/>
    <property type="match status" value="1"/>
</dbReference>
<dbReference type="Pfam" id="PF00015">
    <property type="entry name" value="MCPsignal"/>
    <property type="match status" value="1"/>
</dbReference>
<dbReference type="PRINTS" id="PR00260">
    <property type="entry name" value="CHEMTRNSDUCR"/>
</dbReference>
<evidence type="ECO:0000256" key="4">
    <source>
        <dbReference type="SAM" id="Phobius"/>
    </source>
</evidence>
<keyword evidence="1" id="KW-0488">Methylation</keyword>
<evidence type="ECO:0000259" key="5">
    <source>
        <dbReference type="PROSITE" id="PS50111"/>
    </source>
</evidence>
<organism evidence="6">
    <name type="scientific">hydrothermal vent metagenome</name>
    <dbReference type="NCBI Taxonomy" id="652676"/>
    <lineage>
        <taxon>unclassified sequences</taxon>
        <taxon>metagenomes</taxon>
        <taxon>ecological metagenomes</taxon>
    </lineage>
</organism>
<dbReference type="AlphaFoldDB" id="A0A3B1BQV3"/>
<dbReference type="EMBL" id="UOGA01000081">
    <property type="protein sequence ID" value="VAX16931.1"/>
    <property type="molecule type" value="Genomic_DNA"/>
</dbReference>
<sequence>MKKVNLFVALIISTVALGGVAFSSSSLPGLNPDTSLPGLGPGTSPQAPLDTTVSTHLPPIAHVEPAASTHGAAPAVEHGGAAVEHGTIKQVDVSLANDEILKILETNWLKEAAVRQTAVKEEGFSGVFWVVIGIFVVFIVGGSGLVFSGVFNKYGLNLKLYSSHGSLAVLAIFLGVISFVYITRLMDMSELEAGFLDLDMMVSETMVYQNNFLLHGIENKEYGERQVEQIKAVIEKFRAEASKLKKNKFIDSEMAGGLSKMETDIGQYDKGLKVVVSAYHDVEEMKEKMDELSEKAEEALEEMGAHHKALLADAEAQGSAGEITYQTLVVEHLAEAEVEMLKVSLAEVEFLLDKSPKLVETMQSHMGIARAFLGKLEGELKESGEKETLGEVEREIEAYTEELMSVIKDEAEIMKGTSEMTGLIHDIEAAGSELAHKAKTMLASTGEEAEIMGVFLGILALVLGTSFAILVTRSISRPISTIVENLSEGSAQVAAASGQISESSQSLAEGATEQASALEETSSSLEEISSMVKQNADNSSNANTLMIEAKDMVETGVHSMKGMVGAMDSINESSGEISKIIKVIEEIAFQTNLLALNAAVEAARAGEHGKGFAVVAEEVRNLAQRSANASKDTASLIENAVKKSEDGAQIVKKASDALEGISESTKKVGDLVGEISAASNEQAQGVSQVSEAVNQMDQVTQMNASNAEETAAASEELNAQADSMDGVVADLSSLVNGMAQGGGAGKRKAAAPKALPMP</sequence>
<feature type="domain" description="Methyl-accepting transducer" evidence="5">
    <location>
        <begin position="489"/>
        <end position="718"/>
    </location>
</feature>
<dbReference type="GO" id="GO:0006935">
    <property type="term" value="P:chemotaxis"/>
    <property type="evidence" value="ECO:0007669"/>
    <property type="project" value="InterPro"/>
</dbReference>
<dbReference type="Gene3D" id="1.10.287.950">
    <property type="entry name" value="Methyl-accepting chemotaxis protein"/>
    <property type="match status" value="1"/>
</dbReference>
<feature type="coiled-coil region" evidence="2">
    <location>
        <begin position="275"/>
        <end position="309"/>
    </location>
</feature>
<dbReference type="GO" id="GO:0007165">
    <property type="term" value="P:signal transduction"/>
    <property type="evidence" value="ECO:0007669"/>
    <property type="project" value="InterPro"/>
</dbReference>
<protein>
    <submittedName>
        <fullName evidence="6">Methyl-accepting chemotaxis protein I (Serine chemoreceptor protein)</fullName>
    </submittedName>
</protein>